<gene>
    <name evidence="1" type="ORF">LCGC14_2205050</name>
</gene>
<evidence type="ECO:0000313" key="1">
    <source>
        <dbReference type="EMBL" id="KKL60465.1"/>
    </source>
</evidence>
<proteinExistence type="predicted"/>
<protein>
    <submittedName>
        <fullName evidence="1">Uncharacterized protein</fullName>
    </submittedName>
</protein>
<dbReference type="AlphaFoldDB" id="A0A0F9FSX0"/>
<name>A0A0F9FSX0_9ZZZZ</name>
<accession>A0A0F9FSX0</accession>
<dbReference type="EMBL" id="LAZR01029138">
    <property type="protein sequence ID" value="KKL60465.1"/>
    <property type="molecule type" value="Genomic_DNA"/>
</dbReference>
<comment type="caution">
    <text evidence="1">The sequence shown here is derived from an EMBL/GenBank/DDBJ whole genome shotgun (WGS) entry which is preliminary data.</text>
</comment>
<sequence>MSISRDIITKANPPTENVEVVLQVQLTIDREELESLQSDYDFWSMMADFCPPVEVKSAHMEVAKATTR</sequence>
<reference evidence="1" key="1">
    <citation type="journal article" date="2015" name="Nature">
        <title>Complex archaea that bridge the gap between prokaryotes and eukaryotes.</title>
        <authorList>
            <person name="Spang A."/>
            <person name="Saw J.H."/>
            <person name="Jorgensen S.L."/>
            <person name="Zaremba-Niedzwiedzka K."/>
            <person name="Martijn J."/>
            <person name="Lind A.E."/>
            <person name="van Eijk R."/>
            <person name="Schleper C."/>
            <person name="Guy L."/>
            <person name="Ettema T.J."/>
        </authorList>
    </citation>
    <scope>NUCLEOTIDE SEQUENCE</scope>
</reference>
<organism evidence="1">
    <name type="scientific">marine sediment metagenome</name>
    <dbReference type="NCBI Taxonomy" id="412755"/>
    <lineage>
        <taxon>unclassified sequences</taxon>
        <taxon>metagenomes</taxon>
        <taxon>ecological metagenomes</taxon>
    </lineage>
</organism>